<dbReference type="Proteomes" id="UP000752696">
    <property type="component" value="Unassembled WGS sequence"/>
</dbReference>
<sequence>IKIKSETASMKILRIATLFTVVLGCCAFSVTASAIPMWEFLSR</sequence>
<comment type="caution">
    <text evidence="2">The sequence shown here is derived from an EMBL/GenBank/DDBJ whole genome shotgun (WGS) entry which is preliminary data.</text>
</comment>
<accession>A0A6V7H649</accession>
<dbReference type="AlphaFoldDB" id="A0A6V7H649"/>
<feature type="transmembrane region" description="Helical" evidence="1">
    <location>
        <begin position="12"/>
        <end position="38"/>
    </location>
</feature>
<protein>
    <submittedName>
        <fullName evidence="2">Uncharacterized protein</fullName>
    </submittedName>
</protein>
<dbReference type="OrthoDB" id="10449194at2759"/>
<keyword evidence="1" id="KW-0812">Transmembrane</keyword>
<evidence type="ECO:0000313" key="3">
    <source>
        <dbReference type="Proteomes" id="UP000752696"/>
    </source>
</evidence>
<keyword evidence="1" id="KW-1133">Transmembrane helix</keyword>
<evidence type="ECO:0000313" key="2">
    <source>
        <dbReference type="EMBL" id="CAD1475315.1"/>
    </source>
</evidence>
<evidence type="ECO:0000256" key="1">
    <source>
        <dbReference type="SAM" id="Phobius"/>
    </source>
</evidence>
<reference evidence="2" key="1">
    <citation type="submission" date="2020-07" db="EMBL/GenBank/DDBJ databases">
        <authorList>
            <person name="Nazaruddin N."/>
        </authorList>
    </citation>
    <scope>NUCLEOTIDE SEQUENCE</scope>
</reference>
<feature type="non-terminal residue" evidence="2">
    <location>
        <position position="43"/>
    </location>
</feature>
<name>A0A6V7H649_9HYME</name>
<proteinExistence type="predicted"/>
<keyword evidence="3" id="KW-1185">Reference proteome</keyword>
<dbReference type="EMBL" id="CAJDYZ010008351">
    <property type="protein sequence ID" value="CAD1475315.1"/>
    <property type="molecule type" value="Genomic_DNA"/>
</dbReference>
<keyword evidence="1" id="KW-0472">Membrane</keyword>
<organism evidence="2 3">
    <name type="scientific">Heterotrigona itama</name>
    <dbReference type="NCBI Taxonomy" id="395501"/>
    <lineage>
        <taxon>Eukaryota</taxon>
        <taxon>Metazoa</taxon>
        <taxon>Ecdysozoa</taxon>
        <taxon>Arthropoda</taxon>
        <taxon>Hexapoda</taxon>
        <taxon>Insecta</taxon>
        <taxon>Pterygota</taxon>
        <taxon>Neoptera</taxon>
        <taxon>Endopterygota</taxon>
        <taxon>Hymenoptera</taxon>
        <taxon>Apocrita</taxon>
        <taxon>Aculeata</taxon>
        <taxon>Apoidea</taxon>
        <taxon>Anthophila</taxon>
        <taxon>Apidae</taxon>
        <taxon>Heterotrigona</taxon>
    </lineage>
</organism>
<gene>
    <name evidence="2" type="ORF">MHI_LOCUS539182</name>
</gene>
<feature type="non-terminal residue" evidence="2">
    <location>
        <position position="1"/>
    </location>
</feature>